<evidence type="ECO:0000256" key="4">
    <source>
        <dbReference type="ARBA" id="ARBA00022603"/>
    </source>
</evidence>
<dbReference type="InterPro" id="IPR014777">
    <property type="entry name" value="4pyrrole_Mease_sub1"/>
</dbReference>
<dbReference type="OrthoDB" id="9804789at2"/>
<keyword evidence="6" id="KW-0949">S-adenosyl-L-methionine</keyword>
<dbReference type="InterPro" id="IPR014776">
    <property type="entry name" value="4pyrrole_Mease_sub2"/>
</dbReference>
<dbReference type="EMBL" id="JJMM01000002">
    <property type="protein sequence ID" value="KDR96503.1"/>
    <property type="molecule type" value="Genomic_DNA"/>
</dbReference>
<dbReference type="CDD" id="cd11645">
    <property type="entry name" value="Precorrin_2_C20_MT"/>
    <property type="match status" value="1"/>
</dbReference>
<dbReference type="Gene3D" id="3.40.1010.10">
    <property type="entry name" value="Cobalt-precorrin-4 Transmethylase, Domain 1"/>
    <property type="match status" value="1"/>
</dbReference>
<dbReference type="PANTHER" id="PTHR43467">
    <property type="entry name" value="COBALT-PRECORRIN-2 C(20)-METHYLTRANSFERASE"/>
    <property type="match status" value="1"/>
</dbReference>
<dbReference type="NCBIfam" id="TIGR01467">
    <property type="entry name" value="cobI_cbiL"/>
    <property type="match status" value="1"/>
</dbReference>
<dbReference type="SUPFAM" id="SSF53790">
    <property type="entry name" value="Tetrapyrrole methylase"/>
    <property type="match status" value="1"/>
</dbReference>
<evidence type="ECO:0000313" key="10">
    <source>
        <dbReference type="Proteomes" id="UP000027946"/>
    </source>
</evidence>
<evidence type="ECO:0000259" key="8">
    <source>
        <dbReference type="Pfam" id="PF00590"/>
    </source>
</evidence>
<dbReference type="RefSeq" id="WP_038260950.1">
    <property type="nucleotide sequence ID" value="NZ_FSRH01000001.1"/>
</dbReference>
<protein>
    <submittedName>
        <fullName evidence="9">Cobalt-precorrin-2 C(20)-methyltransferase CbiL</fullName>
        <ecNumber evidence="9">2.1.1.151</ecNumber>
    </submittedName>
</protein>
<dbReference type="AlphaFoldDB" id="A0A069RI86"/>
<keyword evidence="3" id="KW-0169">Cobalamin biosynthesis</keyword>
<comment type="pathway">
    <text evidence="1">Cofactor biosynthesis; adenosylcobalamin biosynthesis.</text>
</comment>
<proteinExistence type="inferred from homology"/>
<evidence type="ECO:0000256" key="1">
    <source>
        <dbReference type="ARBA" id="ARBA00004953"/>
    </source>
</evidence>
<evidence type="ECO:0000256" key="7">
    <source>
        <dbReference type="PIRNR" id="PIRNR036427"/>
    </source>
</evidence>
<dbReference type="Proteomes" id="UP000027946">
    <property type="component" value="Unassembled WGS sequence"/>
</dbReference>
<dbReference type="InterPro" id="IPR006364">
    <property type="entry name" value="CobI/CbiL/CobIJ_dom"/>
</dbReference>
<dbReference type="GO" id="GO:0032259">
    <property type="term" value="P:methylation"/>
    <property type="evidence" value="ECO:0007669"/>
    <property type="project" value="UniProtKB-KW"/>
</dbReference>
<dbReference type="PIRSF" id="PIRSF036427">
    <property type="entry name" value="Precrrn-2_mtase"/>
    <property type="match status" value="1"/>
</dbReference>
<dbReference type="InterPro" id="IPR012382">
    <property type="entry name" value="CobI/CbiL"/>
</dbReference>
<dbReference type="GO" id="GO:0043781">
    <property type="term" value="F:cobalt-factor II C20-methyltransferase activity"/>
    <property type="evidence" value="ECO:0007669"/>
    <property type="project" value="UniProtKB-EC"/>
</dbReference>
<evidence type="ECO:0000256" key="2">
    <source>
        <dbReference type="ARBA" id="ARBA00005879"/>
    </source>
</evidence>
<accession>A0A069RI86</accession>
<dbReference type="EC" id="2.1.1.151" evidence="9"/>
<dbReference type="UniPathway" id="UPA00148"/>
<comment type="similarity">
    <text evidence="2 7">Belongs to the precorrin methyltransferase family.</text>
</comment>
<evidence type="ECO:0000313" key="9">
    <source>
        <dbReference type="EMBL" id="KDR96503.1"/>
    </source>
</evidence>
<organism evidence="9 10">
    <name type="scientific">Peptoclostridium litorale DSM 5388</name>
    <dbReference type="NCBI Taxonomy" id="1121324"/>
    <lineage>
        <taxon>Bacteria</taxon>
        <taxon>Bacillati</taxon>
        <taxon>Bacillota</taxon>
        <taxon>Clostridia</taxon>
        <taxon>Peptostreptococcales</taxon>
        <taxon>Peptoclostridiaceae</taxon>
        <taxon>Peptoclostridium</taxon>
    </lineage>
</organism>
<dbReference type="InterPro" id="IPR035996">
    <property type="entry name" value="4pyrrol_Methylase_sf"/>
</dbReference>
<dbReference type="GO" id="GO:0009236">
    <property type="term" value="P:cobalamin biosynthetic process"/>
    <property type="evidence" value="ECO:0007669"/>
    <property type="project" value="UniProtKB-UniRule"/>
</dbReference>
<name>A0A069RI86_PEPLI</name>
<dbReference type="eggNOG" id="COG2243">
    <property type="taxonomic scope" value="Bacteria"/>
</dbReference>
<feature type="domain" description="Tetrapyrrole methylase" evidence="8">
    <location>
        <begin position="3"/>
        <end position="217"/>
    </location>
</feature>
<reference evidence="9 10" key="1">
    <citation type="submission" date="2014-03" db="EMBL/GenBank/DDBJ databases">
        <title>Genome sequence of Clostridium litorale W6, DSM 5388.</title>
        <authorList>
            <person name="Poehlein A."/>
            <person name="Jagirdar A."/>
            <person name="Khonsari B."/>
            <person name="Chibani C.M."/>
            <person name="Gutierrez Gutierrez D.A."/>
            <person name="Davydova E."/>
            <person name="Alghaithi H.S."/>
            <person name="Nair K.P."/>
            <person name="Dhamotharan K."/>
            <person name="Chandran L."/>
            <person name="G W."/>
            <person name="Daniel R."/>
        </authorList>
    </citation>
    <scope>NUCLEOTIDE SEQUENCE [LARGE SCALE GENOMIC DNA]</scope>
    <source>
        <strain evidence="9 10">W6</strain>
    </source>
</reference>
<keyword evidence="10" id="KW-1185">Reference proteome</keyword>
<dbReference type="GO" id="GO:0030788">
    <property type="term" value="F:precorrin-2 C20-methyltransferase activity"/>
    <property type="evidence" value="ECO:0007669"/>
    <property type="project" value="InterPro"/>
</dbReference>
<dbReference type="Pfam" id="PF00590">
    <property type="entry name" value="TP_methylase"/>
    <property type="match status" value="1"/>
</dbReference>
<gene>
    <name evidence="9" type="primary">cbiL</name>
    <name evidence="9" type="ORF">CLIT_2c01090</name>
</gene>
<keyword evidence="5 9" id="KW-0808">Transferase</keyword>
<evidence type="ECO:0000256" key="3">
    <source>
        <dbReference type="ARBA" id="ARBA00022573"/>
    </source>
</evidence>
<dbReference type="InterPro" id="IPR000878">
    <property type="entry name" value="4pyrrol_Mease"/>
</dbReference>
<dbReference type="PANTHER" id="PTHR43467:SF2">
    <property type="entry name" value="COBALT-PRECORRIN-2 C(20)-METHYLTRANSFERASE"/>
    <property type="match status" value="1"/>
</dbReference>
<dbReference type="STRING" id="1121324.CLIT_2c01090"/>
<dbReference type="Gene3D" id="3.30.950.10">
    <property type="entry name" value="Methyltransferase, Cobalt-precorrin-4 Transmethylase, Domain 2"/>
    <property type="match status" value="1"/>
</dbReference>
<evidence type="ECO:0000256" key="6">
    <source>
        <dbReference type="ARBA" id="ARBA00022691"/>
    </source>
</evidence>
<keyword evidence="4 9" id="KW-0489">Methyltransferase</keyword>
<comment type="caution">
    <text evidence="9">The sequence shown here is derived from an EMBL/GenBank/DDBJ whole genome shotgun (WGS) entry which is preliminary data.</text>
</comment>
<sequence>MGKLYGIGVGPGDPELLTIKGKRIINEVDFLFCPEKKEGAGSFAFEIIDEHLENDNVKIVNLVYPMHYKEDDLEKMWRHNAGIIGDMLQGDKRGAFITLGDPTVYSTFMYTLPHVDKTSIEVEIVPGITSFCAVASELKLPLVEWEENLTIMPVRKKDNAELQRSIAHSDNLVLMKPCNQPNEIVQMLKNNGLEKNFMLISKVGTGEEVLIDDIEQLENTKLPYLSTMIIKKGGL</sequence>
<evidence type="ECO:0000256" key="5">
    <source>
        <dbReference type="ARBA" id="ARBA00022679"/>
    </source>
</evidence>